<reference evidence="2" key="1">
    <citation type="submission" date="2018-05" db="EMBL/GenBank/DDBJ databases">
        <authorList>
            <person name="Lanie J.A."/>
            <person name="Ng W.-L."/>
            <person name="Kazmierczak K.M."/>
            <person name="Andrzejewski T.M."/>
            <person name="Davidsen T.M."/>
            <person name="Wayne K.J."/>
            <person name="Tettelin H."/>
            <person name="Glass J.I."/>
            <person name="Rusch D."/>
            <person name="Podicherti R."/>
            <person name="Tsui H.-C.T."/>
            <person name="Winkler M.E."/>
        </authorList>
    </citation>
    <scope>NUCLEOTIDE SEQUENCE</scope>
</reference>
<gene>
    <name evidence="2" type="ORF">METZ01_LOCUS360915</name>
</gene>
<dbReference type="Pfam" id="PF02325">
    <property type="entry name" value="CCB3_YggT"/>
    <property type="match status" value="1"/>
</dbReference>
<protein>
    <recommendedName>
        <fullName evidence="3">YggT family protein</fullName>
    </recommendedName>
</protein>
<keyword evidence="1" id="KW-1133">Transmembrane helix</keyword>
<dbReference type="AlphaFoldDB" id="A0A382SGM9"/>
<proteinExistence type="predicted"/>
<organism evidence="2">
    <name type="scientific">marine metagenome</name>
    <dbReference type="NCBI Taxonomy" id="408172"/>
    <lineage>
        <taxon>unclassified sequences</taxon>
        <taxon>metagenomes</taxon>
        <taxon>ecological metagenomes</taxon>
    </lineage>
</organism>
<sequence>MVFNLLQIIIIVRVVLSWISHNPSNQFIQIIYQVSEPILKPIREILPIIGMGFDLSPIVAFFLLGLLKKILLSVV</sequence>
<name>A0A382SGM9_9ZZZZ</name>
<feature type="transmembrane region" description="Helical" evidence="1">
    <location>
        <begin position="45"/>
        <end position="67"/>
    </location>
</feature>
<dbReference type="PANTHER" id="PTHR33219:SF14">
    <property type="entry name" value="PROTEIN COFACTOR ASSEMBLY OF COMPLEX C SUBUNIT B CCB3, CHLOROPLASTIC-RELATED"/>
    <property type="match status" value="1"/>
</dbReference>
<dbReference type="PANTHER" id="PTHR33219">
    <property type="entry name" value="YLMG HOMOLOG PROTEIN 2, CHLOROPLASTIC"/>
    <property type="match status" value="1"/>
</dbReference>
<dbReference type="InterPro" id="IPR003425">
    <property type="entry name" value="CCB3/YggT"/>
</dbReference>
<keyword evidence="1" id="KW-0812">Transmembrane</keyword>
<accession>A0A382SGM9</accession>
<dbReference type="EMBL" id="UINC01128360">
    <property type="protein sequence ID" value="SVD08061.1"/>
    <property type="molecule type" value="Genomic_DNA"/>
</dbReference>
<dbReference type="GO" id="GO:0016020">
    <property type="term" value="C:membrane"/>
    <property type="evidence" value="ECO:0007669"/>
    <property type="project" value="InterPro"/>
</dbReference>
<keyword evidence="1" id="KW-0472">Membrane</keyword>
<evidence type="ECO:0000313" key="2">
    <source>
        <dbReference type="EMBL" id="SVD08061.1"/>
    </source>
</evidence>
<evidence type="ECO:0000256" key="1">
    <source>
        <dbReference type="SAM" id="Phobius"/>
    </source>
</evidence>
<evidence type="ECO:0008006" key="3">
    <source>
        <dbReference type="Google" id="ProtNLM"/>
    </source>
</evidence>